<feature type="region of interest" description="Disordered" evidence="5">
    <location>
        <begin position="425"/>
        <end position="537"/>
    </location>
</feature>
<dbReference type="InterPro" id="IPR001841">
    <property type="entry name" value="Znf_RING"/>
</dbReference>
<organism evidence="7 8">
    <name type="scientific">Parascaris univalens</name>
    <name type="common">Nematode worm</name>
    <dbReference type="NCBI Taxonomy" id="6257"/>
    <lineage>
        <taxon>Eukaryota</taxon>
        <taxon>Metazoa</taxon>
        <taxon>Ecdysozoa</taxon>
        <taxon>Nematoda</taxon>
        <taxon>Chromadorea</taxon>
        <taxon>Rhabditida</taxon>
        <taxon>Spirurina</taxon>
        <taxon>Ascaridomorpha</taxon>
        <taxon>Ascaridoidea</taxon>
        <taxon>Ascarididae</taxon>
        <taxon>Parascaris</taxon>
    </lineage>
</organism>
<protein>
    <submittedName>
        <fullName evidence="8">RING-type domain-containing protein</fullName>
    </submittedName>
</protein>
<evidence type="ECO:0000256" key="3">
    <source>
        <dbReference type="PROSITE-ProRule" id="PRU00175"/>
    </source>
</evidence>
<evidence type="ECO:0000256" key="4">
    <source>
        <dbReference type="SAM" id="Coils"/>
    </source>
</evidence>
<feature type="compositionally biased region" description="Low complexity" evidence="5">
    <location>
        <begin position="482"/>
        <end position="511"/>
    </location>
</feature>
<feature type="region of interest" description="Disordered" evidence="5">
    <location>
        <begin position="726"/>
        <end position="748"/>
    </location>
</feature>
<feature type="coiled-coil region" evidence="4">
    <location>
        <begin position="790"/>
        <end position="838"/>
    </location>
</feature>
<evidence type="ECO:0000256" key="5">
    <source>
        <dbReference type="SAM" id="MobiDB-lite"/>
    </source>
</evidence>
<dbReference type="Gene3D" id="3.30.40.10">
    <property type="entry name" value="Zinc/RING finger domain, C3HC4 (zinc finger)"/>
    <property type="match status" value="1"/>
</dbReference>
<evidence type="ECO:0000256" key="1">
    <source>
        <dbReference type="ARBA" id="ARBA00022771"/>
    </source>
</evidence>
<reference evidence="8" key="1">
    <citation type="submission" date="2022-11" db="UniProtKB">
        <authorList>
            <consortium name="WormBaseParasite"/>
        </authorList>
    </citation>
    <scope>IDENTIFICATION</scope>
</reference>
<accession>A0A915AEC2</accession>
<name>A0A915AEC2_PARUN</name>
<evidence type="ECO:0000256" key="2">
    <source>
        <dbReference type="ARBA" id="ARBA00022833"/>
    </source>
</evidence>
<dbReference type="AlphaFoldDB" id="A0A915AEC2"/>
<keyword evidence="7" id="KW-1185">Reference proteome</keyword>
<feature type="coiled-coil region" evidence="4">
    <location>
        <begin position="867"/>
        <end position="953"/>
    </location>
</feature>
<dbReference type="GO" id="GO:0008270">
    <property type="term" value="F:zinc ion binding"/>
    <property type="evidence" value="ECO:0007669"/>
    <property type="project" value="UniProtKB-KW"/>
</dbReference>
<keyword evidence="1 3" id="KW-0863">Zinc-finger</keyword>
<sequence>MQIDNQRESVPEKIRSAFSSNCRAWSFSRSVQIFSSITGTIRTLGTPILFLSQTASTSMPFAKSLASSRSFVELSLLNCASSSAADPDLEPDSMKDLRSFTGVRTPYKNLTTSPDGTQLIFKKDNNKLYWYNVEDVTQCANITVRGIDVCHNDDTIFEIAFLTEHNVVVVLQDGENNLYIFKGILDVNQKVLNVVSPVTSTRIASRKHCSVALIYDETGPVLISYPMSFGRHVQQDSADAEGPSIQLLHLLDFYTKSGIHTTSLHPRVKDDRALFCDPFIFRNRLYLFNRFGTNLLCVAIAGSDRGEVRILNTYPDGKGGRPNNRYANRCLLLRDEILLVYFHQRLDNPDEEPQLWKLELGPMKWHRLQLLLNHHLPTSRVCLRQAAFEPIAFLHGECGRSSCQEKAHLYQISLLQDCVKPKSSSSTNVSQIANQNTRKQCNQLKEADTKSTSSSSSTNSPAVNTNADSRVTEVTESDDLLKSSVSSVEVDGANPSTSSVCGSSSQSNSASHNPTTVQPPAIRYANRKGLRDKKKRSSSVSACVKFSTASTTDAMEEQKTYQSNGKNDQRVYVDCYVADSGSCLDEQNRRHLLSAYVVHPLSYFDVHWSEEMANEGGALTISEQLKLAKDMGYTDEEIMQAVNLNCARDGSYRPFPSTNAMIDMLSRVQRMCETTSPYNNSMITSADSGLELDKSGVHPTLTPTQHHNTAPNFSCFSRVSPPLTPTTAGVRRATSFHSTSPSRSNYDDPMSVSIHEMRYRLSPSQFQLQRLLDAFEKEQKSYGDESKRSIQMLEEKCKQFADKQAILQARLVEKDAEIQSLKAQLHDQITLKEQLRRTETKLDIQILENKSKADQIRVLTEQAEVVKKQHTSEVQQKEEIISELITKLSSIEEANKPLAEENAKLQSEIDELKKQLAKKQADLDKCSNYHAEILKAEQRIEEIRLERDEVRSTLSKVPTCVICLDKRPQMLYMPCSHFICCEGCGNRFDHCPTCRQKICGKITVYQ</sequence>
<feature type="compositionally biased region" description="Low complexity" evidence="5">
    <location>
        <begin position="450"/>
        <end position="460"/>
    </location>
</feature>
<dbReference type="PROSITE" id="PS50089">
    <property type="entry name" value="ZF_RING_2"/>
    <property type="match status" value="1"/>
</dbReference>
<evidence type="ECO:0000313" key="8">
    <source>
        <dbReference type="WBParaSite" id="PgR006_g161_t06"/>
    </source>
</evidence>
<evidence type="ECO:0000259" key="6">
    <source>
        <dbReference type="PROSITE" id="PS50089"/>
    </source>
</evidence>
<feature type="domain" description="RING-type" evidence="6">
    <location>
        <begin position="960"/>
        <end position="995"/>
    </location>
</feature>
<dbReference type="WBParaSite" id="PgR006_g161_t06">
    <property type="protein sequence ID" value="PgR006_g161_t06"/>
    <property type="gene ID" value="PgR006_g161"/>
</dbReference>
<evidence type="ECO:0000313" key="7">
    <source>
        <dbReference type="Proteomes" id="UP000887569"/>
    </source>
</evidence>
<dbReference type="InterPro" id="IPR013083">
    <property type="entry name" value="Znf_RING/FYVE/PHD"/>
</dbReference>
<keyword evidence="1 3" id="KW-0479">Metal-binding</keyword>
<feature type="compositionally biased region" description="Polar residues" evidence="5">
    <location>
        <begin position="425"/>
        <end position="443"/>
    </location>
</feature>
<feature type="compositionally biased region" description="Polar residues" evidence="5">
    <location>
        <begin position="735"/>
        <end position="744"/>
    </location>
</feature>
<feature type="compositionally biased region" description="Basic residues" evidence="5">
    <location>
        <begin position="525"/>
        <end position="537"/>
    </location>
</feature>
<keyword evidence="4" id="KW-0175">Coiled coil</keyword>
<dbReference type="SUPFAM" id="SSF57850">
    <property type="entry name" value="RING/U-box"/>
    <property type="match status" value="1"/>
</dbReference>
<dbReference type="Proteomes" id="UP000887569">
    <property type="component" value="Unplaced"/>
</dbReference>
<dbReference type="Pfam" id="PF13920">
    <property type="entry name" value="zf-C3HC4_3"/>
    <property type="match status" value="1"/>
</dbReference>
<proteinExistence type="predicted"/>
<feature type="compositionally biased region" description="Polar residues" evidence="5">
    <location>
        <begin position="461"/>
        <end position="474"/>
    </location>
</feature>
<keyword evidence="2" id="KW-0862">Zinc</keyword>